<accession>L9KL03</accession>
<reference evidence="2" key="1">
    <citation type="submission" date="2012-07" db="EMBL/GenBank/DDBJ databases">
        <title>Genome of the Chinese tree shrew, a rising model animal genetically related to primates.</title>
        <authorList>
            <person name="Zhang G."/>
            <person name="Fan Y."/>
            <person name="Yao Y."/>
            <person name="Huang Z."/>
        </authorList>
    </citation>
    <scope>NUCLEOTIDE SEQUENCE [LARGE SCALE GENOMIC DNA]</scope>
</reference>
<evidence type="ECO:0000313" key="2">
    <source>
        <dbReference type="Proteomes" id="UP000011518"/>
    </source>
</evidence>
<reference evidence="2" key="2">
    <citation type="journal article" date="2013" name="Nat. Commun.">
        <title>Genome of the Chinese tree shrew.</title>
        <authorList>
            <person name="Fan Y."/>
            <person name="Huang Z.Y."/>
            <person name="Cao C.C."/>
            <person name="Chen C.S."/>
            <person name="Chen Y.X."/>
            <person name="Fan D.D."/>
            <person name="He J."/>
            <person name="Hou H.L."/>
            <person name="Hu L."/>
            <person name="Hu X.T."/>
            <person name="Jiang X.T."/>
            <person name="Lai R."/>
            <person name="Lang Y.S."/>
            <person name="Liang B."/>
            <person name="Liao S.G."/>
            <person name="Mu D."/>
            <person name="Ma Y.Y."/>
            <person name="Niu Y.Y."/>
            <person name="Sun X.Q."/>
            <person name="Xia J.Q."/>
            <person name="Xiao J."/>
            <person name="Xiong Z.Q."/>
            <person name="Xu L."/>
            <person name="Yang L."/>
            <person name="Zhang Y."/>
            <person name="Zhao W."/>
            <person name="Zhao X.D."/>
            <person name="Zheng Y.T."/>
            <person name="Zhou J.M."/>
            <person name="Zhu Y.B."/>
            <person name="Zhang G.J."/>
            <person name="Wang J."/>
            <person name="Yao Y.G."/>
        </authorList>
    </citation>
    <scope>NUCLEOTIDE SEQUENCE [LARGE SCALE GENOMIC DNA]</scope>
</reference>
<gene>
    <name evidence="1" type="ORF">TREES_T100014218</name>
</gene>
<keyword evidence="2" id="KW-1185">Reference proteome</keyword>
<sequence>MEPAVCVRLPTAATLDSPLRRTTGDTLTTLEMQLFITGVACQARLEASLTIDSIFHKVKDGFNCCQFLPLAFHSPRRLTVKREPKCEGWVADCKPPSCQVSYELEPDFWAGQPQWALKTLFTSRLQLAQQPEVVEAALVTTSYYSKDSM</sequence>
<evidence type="ECO:0000313" key="1">
    <source>
        <dbReference type="EMBL" id="ELW61822.1"/>
    </source>
</evidence>
<dbReference type="AlphaFoldDB" id="L9KL03"/>
<organism evidence="1 2">
    <name type="scientific">Tupaia chinensis</name>
    <name type="common">Chinese tree shrew</name>
    <name type="synonym">Tupaia belangeri chinensis</name>
    <dbReference type="NCBI Taxonomy" id="246437"/>
    <lineage>
        <taxon>Eukaryota</taxon>
        <taxon>Metazoa</taxon>
        <taxon>Chordata</taxon>
        <taxon>Craniata</taxon>
        <taxon>Vertebrata</taxon>
        <taxon>Euteleostomi</taxon>
        <taxon>Mammalia</taxon>
        <taxon>Eutheria</taxon>
        <taxon>Euarchontoglires</taxon>
        <taxon>Scandentia</taxon>
        <taxon>Tupaiidae</taxon>
        <taxon>Tupaia</taxon>
    </lineage>
</organism>
<name>L9KL03_TUPCH</name>
<dbReference type="EMBL" id="KB320853">
    <property type="protein sequence ID" value="ELW61822.1"/>
    <property type="molecule type" value="Genomic_DNA"/>
</dbReference>
<dbReference type="InParanoid" id="L9KL03"/>
<protein>
    <submittedName>
        <fullName evidence="1">Uncharacterized protein</fullName>
    </submittedName>
</protein>
<dbReference type="Proteomes" id="UP000011518">
    <property type="component" value="Unassembled WGS sequence"/>
</dbReference>
<proteinExistence type="predicted"/>